<accession>A0ABW8HW46</accession>
<dbReference type="EMBL" id="JBIYSL010000003">
    <property type="protein sequence ID" value="MFK0523728.1"/>
    <property type="molecule type" value="Genomic_DNA"/>
</dbReference>
<dbReference type="RefSeq" id="WP_402876235.1">
    <property type="nucleotide sequence ID" value="NZ_JBCNGO010000011.1"/>
</dbReference>
<dbReference type="InterPro" id="IPR032322">
    <property type="entry name" value="DUF4850"/>
</dbReference>
<evidence type="ECO:0000256" key="1">
    <source>
        <dbReference type="SAM" id="Phobius"/>
    </source>
</evidence>
<dbReference type="Proteomes" id="UP001618531">
    <property type="component" value="Unassembled WGS sequence"/>
</dbReference>
<comment type="caution">
    <text evidence="2">The sequence shown here is derived from an EMBL/GenBank/DDBJ whole genome shotgun (WGS) entry which is preliminary data.</text>
</comment>
<keyword evidence="1" id="KW-0472">Membrane</keyword>
<sequence>MGKNVEPHPSVKPRRKIGWFAAIAAVPLLVGGMYAGFTTGIWGNGYASAPASEEIEQGSAPVQSTRETIVFPGTDGSQIVLPLQLTEADLSVDSDRSYIRSAPPRVPEMSYELSPDLKDKLQAVLVYRSDMPGGYLLLAPAGWEASGSVGANGSYGLTLMNPDNTEENLHYSDNAWACQGCAINNIGTYFPDQADWADEQGFTVYEPMSFDEWNDVESERDNDRTASYVTTLKDGFYQEGVVYYDEDSNDYVFRLLEFNLAQVPSIEDEVIQSSLHFFQSHHGPLNMETD</sequence>
<keyword evidence="3" id="KW-1185">Reference proteome</keyword>
<evidence type="ECO:0000313" key="2">
    <source>
        <dbReference type="EMBL" id="MFK0523728.1"/>
    </source>
</evidence>
<proteinExistence type="predicted"/>
<keyword evidence="1" id="KW-1133">Transmembrane helix</keyword>
<reference evidence="2 3" key="1">
    <citation type="submission" date="2024-11" db="EMBL/GenBank/DDBJ databases">
        <title>Identification and Characterization of a Novel Fosfomycin Bacillithiol Transferase FosB8 in Paenibacillus illinoisensis.</title>
        <authorList>
            <person name="Lu W."/>
        </authorList>
    </citation>
    <scope>NUCLEOTIDE SEQUENCE [LARGE SCALE GENOMIC DNA]</scope>
    <source>
        <strain evidence="2 3">WP77</strain>
    </source>
</reference>
<organism evidence="2 3">
    <name type="scientific">Paenibacillus illinoisensis</name>
    <dbReference type="NCBI Taxonomy" id="59845"/>
    <lineage>
        <taxon>Bacteria</taxon>
        <taxon>Bacillati</taxon>
        <taxon>Bacillota</taxon>
        <taxon>Bacilli</taxon>
        <taxon>Bacillales</taxon>
        <taxon>Paenibacillaceae</taxon>
        <taxon>Paenibacillus</taxon>
    </lineage>
</organism>
<evidence type="ECO:0000313" key="3">
    <source>
        <dbReference type="Proteomes" id="UP001618531"/>
    </source>
</evidence>
<dbReference type="Pfam" id="PF16142">
    <property type="entry name" value="DUF4850"/>
    <property type="match status" value="1"/>
</dbReference>
<name>A0ABW8HW46_9BACL</name>
<feature type="transmembrane region" description="Helical" evidence="1">
    <location>
        <begin position="17"/>
        <end position="37"/>
    </location>
</feature>
<keyword evidence="1" id="KW-0812">Transmembrane</keyword>
<gene>
    <name evidence="2" type="ORF">ACINKY_16085</name>
</gene>
<protein>
    <submittedName>
        <fullName evidence="2">DUF4850 domain-containing protein</fullName>
    </submittedName>
</protein>